<proteinExistence type="predicted"/>
<dbReference type="Gene3D" id="3.40.50.1390">
    <property type="entry name" value="Resolvase, N-terminal catalytic domain"/>
    <property type="match status" value="1"/>
</dbReference>
<comment type="caution">
    <text evidence="2">The sequence shown here is derived from an EMBL/GenBank/DDBJ whole genome shotgun (WGS) entry which is preliminary data.</text>
</comment>
<dbReference type="Proteomes" id="UP001597343">
    <property type="component" value="Unassembled WGS sequence"/>
</dbReference>
<reference evidence="3" key="1">
    <citation type="journal article" date="2019" name="Int. J. Syst. Evol. Microbiol.">
        <title>The Global Catalogue of Microorganisms (GCM) 10K type strain sequencing project: providing services to taxonomists for standard genome sequencing and annotation.</title>
        <authorList>
            <consortium name="The Broad Institute Genomics Platform"/>
            <consortium name="The Broad Institute Genome Sequencing Center for Infectious Disease"/>
            <person name="Wu L."/>
            <person name="Ma J."/>
        </authorList>
    </citation>
    <scope>NUCLEOTIDE SEQUENCE [LARGE SCALE GENOMIC DNA]</scope>
    <source>
        <strain evidence="3">CGMCC 1.13574</strain>
    </source>
</reference>
<name>A0ABW5A1N6_9BACL</name>
<dbReference type="SUPFAM" id="SSF53041">
    <property type="entry name" value="Resolvase-like"/>
    <property type="match status" value="1"/>
</dbReference>
<evidence type="ECO:0000313" key="2">
    <source>
        <dbReference type="EMBL" id="MFD2172157.1"/>
    </source>
</evidence>
<dbReference type="SMART" id="SM00857">
    <property type="entry name" value="Resolvase"/>
    <property type="match status" value="1"/>
</dbReference>
<keyword evidence="3" id="KW-1185">Reference proteome</keyword>
<dbReference type="InterPro" id="IPR006119">
    <property type="entry name" value="Resolv_N"/>
</dbReference>
<dbReference type="Pfam" id="PF00239">
    <property type="entry name" value="Resolvase"/>
    <property type="match status" value="1"/>
</dbReference>
<dbReference type="CDD" id="cd00338">
    <property type="entry name" value="Ser_Recombinase"/>
    <property type="match status" value="1"/>
</dbReference>
<gene>
    <name evidence="2" type="ORF">ACFSOY_19520</name>
</gene>
<accession>A0ABW5A1N6</accession>
<feature type="domain" description="Resolvase/invertase-type recombinase catalytic" evidence="1">
    <location>
        <begin position="11"/>
        <end position="131"/>
    </location>
</feature>
<protein>
    <submittedName>
        <fullName evidence="2">Recombinase family protein</fullName>
    </submittedName>
</protein>
<evidence type="ECO:0000313" key="3">
    <source>
        <dbReference type="Proteomes" id="UP001597343"/>
    </source>
</evidence>
<dbReference type="InterPro" id="IPR036162">
    <property type="entry name" value="Resolvase-like_N_sf"/>
</dbReference>
<dbReference type="RefSeq" id="WP_386049546.1">
    <property type="nucleotide sequence ID" value="NZ_JBHUIO010000012.1"/>
</dbReference>
<evidence type="ECO:0000259" key="1">
    <source>
        <dbReference type="SMART" id="SM00857"/>
    </source>
</evidence>
<dbReference type="EMBL" id="JBHUIO010000012">
    <property type="protein sequence ID" value="MFD2172157.1"/>
    <property type="molecule type" value="Genomic_DNA"/>
</dbReference>
<sequence length="143" mass="16544">MIMNHLPSYRMALYVQEDRHGEEQVDSLLTQLQMLRTEAKCRGIIAGVYVDTCAVTSSYRDRPGLSMLLADMRRERFDAILVTEIWRLFRNAEVGYEMGELITSAGKFLISLDGLVDTMNGYSALLDHYKWVHFQRFISKSQQ</sequence>
<organism evidence="2 3">
    <name type="scientific">Tumebacillus lipolyticus</name>
    <dbReference type="NCBI Taxonomy" id="1280370"/>
    <lineage>
        <taxon>Bacteria</taxon>
        <taxon>Bacillati</taxon>
        <taxon>Bacillota</taxon>
        <taxon>Bacilli</taxon>
        <taxon>Bacillales</taxon>
        <taxon>Alicyclobacillaceae</taxon>
        <taxon>Tumebacillus</taxon>
    </lineage>
</organism>